<dbReference type="Proteomes" id="UP000095390">
    <property type="component" value="Unassembled WGS sequence"/>
</dbReference>
<reference evidence="1 2" key="1">
    <citation type="submission" date="2015-09" db="EMBL/GenBank/DDBJ databases">
        <authorList>
            <consortium name="Pathogen Informatics"/>
        </authorList>
    </citation>
    <scope>NUCLEOTIDE SEQUENCE [LARGE SCALE GENOMIC DNA]</scope>
    <source>
        <strain evidence="1 2">2789STDY5834966</strain>
    </source>
</reference>
<evidence type="ECO:0000313" key="1">
    <source>
        <dbReference type="EMBL" id="CUN20530.1"/>
    </source>
</evidence>
<gene>
    <name evidence="1" type="ORF">ERS852578_02876</name>
</gene>
<dbReference type="OrthoDB" id="359789at2"/>
<protein>
    <submittedName>
        <fullName evidence="1">Uncharacterized protein</fullName>
    </submittedName>
</protein>
<accession>A0A173V1L6</accession>
<sequence length="156" mass="18185">MKNKYFPEEEITMNDLYFICYMIERVARHIKQKNSYVVNAIGRDELYHLLSCANVLHCENPEKVEDDWIRDYELKEGDFDITKVDPELATIIPTPLDMGEVYQRLIADTLSTKEDLVDGIIRVYNDSICDVIDNYNCSAFYEPSYVIARAYQDGGF</sequence>
<dbReference type="RefSeq" id="WP_055183349.1">
    <property type="nucleotide sequence ID" value="NZ_CAUAFF010000221.1"/>
</dbReference>
<dbReference type="EMBL" id="CYYC01000059">
    <property type="protein sequence ID" value="CUN20530.1"/>
    <property type="molecule type" value="Genomic_DNA"/>
</dbReference>
<dbReference type="AlphaFoldDB" id="A0A173V1L6"/>
<evidence type="ECO:0000313" key="2">
    <source>
        <dbReference type="Proteomes" id="UP000095390"/>
    </source>
</evidence>
<proteinExistence type="predicted"/>
<organism evidence="1 2">
    <name type="scientific">Anaerobutyricum hallii</name>
    <dbReference type="NCBI Taxonomy" id="39488"/>
    <lineage>
        <taxon>Bacteria</taxon>
        <taxon>Bacillati</taxon>
        <taxon>Bacillota</taxon>
        <taxon>Clostridia</taxon>
        <taxon>Lachnospirales</taxon>
        <taxon>Lachnospiraceae</taxon>
        <taxon>Anaerobutyricum</taxon>
    </lineage>
</organism>
<name>A0A173V1L6_9FIRM</name>